<dbReference type="OrthoDB" id="261413at2"/>
<dbReference type="SUPFAM" id="SSF52047">
    <property type="entry name" value="RNI-like"/>
    <property type="match status" value="1"/>
</dbReference>
<dbReference type="Gene3D" id="3.80.10.10">
    <property type="entry name" value="Ribonuclease Inhibitor"/>
    <property type="match status" value="3"/>
</dbReference>
<name>A0A518E169_9BACT</name>
<gene>
    <name evidence="1" type="ORF">Pla8534_56710</name>
</gene>
<dbReference type="NCBIfam" id="TIGR02996">
    <property type="entry name" value="rpt_mate_G_obs"/>
    <property type="match status" value="1"/>
</dbReference>
<reference evidence="1 2" key="1">
    <citation type="submission" date="2019-02" db="EMBL/GenBank/DDBJ databases">
        <title>Deep-cultivation of Planctomycetes and their phenomic and genomic characterization uncovers novel biology.</title>
        <authorList>
            <person name="Wiegand S."/>
            <person name="Jogler M."/>
            <person name="Boedeker C."/>
            <person name="Pinto D."/>
            <person name="Vollmers J."/>
            <person name="Rivas-Marin E."/>
            <person name="Kohn T."/>
            <person name="Peeters S.H."/>
            <person name="Heuer A."/>
            <person name="Rast P."/>
            <person name="Oberbeckmann S."/>
            <person name="Bunk B."/>
            <person name="Jeske O."/>
            <person name="Meyerdierks A."/>
            <person name="Storesund J.E."/>
            <person name="Kallscheuer N."/>
            <person name="Luecker S."/>
            <person name="Lage O.M."/>
            <person name="Pohl T."/>
            <person name="Merkel B.J."/>
            <person name="Hornburger P."/>
            <person name="Mueller R.-W."/>
            <person name="Bruemmer F."/>
            <person name="Labrenz M."/>
            <person name="Spormann A.M."/>
            <person name="Op den Camp H."/>
            <person name="Overmann J."/>
            <person name="Amann R."/>
            <person name="Jetten M.S.M."/>
            <person name="Mascher T."/>
            <person name="Medema M.H."/>
            <person name="Devos D.P."/>
            <person name="Kaster A.-K."/>
            <person name="Ovreas L."/>
            <person name="Rohde M."/>
            <person name="Galperin M.Y."/>
            <person name="Jogler C."/>
        </authorList>
    </citation>
    <scope>NUCLEOTIDE SEQUENCE [LARGE SCALE GENOMIC DNA]</scope>
    <source>
        <strain evidence="1 2">Pla85_3_4</strain>
    </source>
</reference>
<protein>
    <submittedName>
        <fullName evidence="1">Leucine Rich repeats (2 copies)</fullName>
    </submittedName>
</protein>
<dbReference type="GO" id="GO:0048471">
    <property type="term" value="C:perinuclear region of cytoplasm"/>
    <property type="evidence" value="ECO:0007669"/>
    <property type="project" value="TreeGrafter"/>
</dbReference>
<dbReference type="PANTHER" id="PTHR24113:SF15">
    <property type="entry name" value="NACHT DOMAIN-CONTAINING PROTEIN"/>
    <property type="match status" value="1"/>
</dbReference>
<dbReference type="RefSeq" id="WP_145056569.1">
    <property type="nucleotide sequence ID" value="NZ_CP036433.1"/>
</dbReference>
<dbReference type="InterPro" id="IPR001611">
    <property type="entry name" value="Leu-rich_rpt"/>
</dbReference>
<dbReference type="AlphaFoldDB" id="A0A518E169"/>
<dbReference type="Proteomes" id="UP000317648">
    <property type="component" value="Chromosome"/>
</dbReference>
<dbReference type="GO" id="GO:0006913">
    <property type="term" value="P:nucleocytoplasmic transport"/>
    <property type="evidence" value="ECO:0007669"/>
    <property type="project" value="TreeGrafter"/>
</dbReference>
<dbReference type="GO" id="GO:0005829">
    <property type="term" value="C:cytosol"/>
    <property type="evidence" value="ECO:0007669"/>
    <property type="project" value="TreeGrafter"/>
</dbReference>
<organism evidence="1 2">
    <name type="scientific">Lignipirellula cremea</name>
    <dbReference type="NCBI Taxonomy" id="2528010"/>
    <lineage>
        <taxon>Bacteria</taxon>
        <taxon>Pseudomonadati</taxon>
        <taxon>Planctomycetota</taxon>
        <taxon>Planctomycetia</taxon>
        <taxon>Pirellulales</taxon>
        <taxon>Pirellulaceae</taxon>
        <taxon>Lignipirellula</taxon>
    </lineage>
</organism>
<keyword evidence="2" id="KW-1185">Reference proteome</keyword>
<proteinExistence type="predicted"/>
<evidence type="ECO:0000313" key="2">
    <source>
        <dbReference type="Proteomes" id="UP000317648"/>
    </source>
</evidence>
<sequence>MDSREQELLAAIRAEPDADPPRLAYGDWCEDWGDPRGEFIRLQCELSRVRAEEPALPLLQIREAMMLQEYEAAWIDAAPQFDGMEWGIDPWSLNHVFHPHPMLFLRGFLEAATFADCAAFAREQEKVFSRTLLRQVRLEKATPGSLHEVLEARDLFRLRGLHLCNLKLTHEDALALTRSPALSKLTHLGLSQNAIGAAGVKAICSSPHLRKLRWLDLADNDLNDKAAAPLLDWRPLRKLQFLDLGGNLRLERTHVEIIESGLLRDLHMLSAWQVGQAAAVVAALARAKSPARLTHLLLARNRLDDEPIVSLLQSSAMQSVRVLWLEYNWLGAESIKALAESPYCSEIDDLNLGYNAVGDEGARALAASPYLSHLRVLNLRMNPLSDKGLLALAESSQLASLEMLHVGGIEIKPATRELLVRRFGPGLAE</sequence>
<dbReference type="KEGG" id="lcre:Pla8534_56710"/>
<evidence type="ECO:0000313" key="1">
    <source>
        <dbReference type="EMBL" id="QDU97814.1"/>
    </source>
</evidence>
<dbReference type="InterPro" id="IPR027038">
    <property type="entry name" value="RanGap"/>
</dbReference>
<dbReference type="SMART" id="SM00368">
    <property type="entry name" value="LRR_RI"/>
    <property type="match status" value="5"/>
</dbReference>
<dbReference type="GO" id="GO:0031267">
    <property type="term" value="F:small GTPase binding"/>
    <property type="evidence" value="ECO:0007669"/>
    <property type="project" value="TreeGrafter"/>
</dbReference>
<dbReference type="EMBL" id="CP036433">
    <property type="protein sequence ID" value="QDU97814.1"/>
    <property type="molecule type" value="Genomic_DNA"/>
</dbReference>
<dbReference type="InterPro" id="IPR014338">
    <property type="entry name" value="CHP02996_rpt-companion-dom"/>
</dbReference>
<accession>A0A518E169</accession>
<dbReference type="InterPro" id="IPR032675">
    <property type="entry name" value="LRR_dom_sf"/>
</dbReference>
<dbReference type="Pfam" id="PF13516">
    <property type="entry name" value="LRR_6"/>
    <property type="match status" value="4"/>
</dbReference>
<dbReference type="GO" id="GO:0005096">
    <property type="term" value="F:GTPase activator activity"/>
    <property type="evidence" value="ECO:0007669"/>
    <property type="project" value="InterPro"/>
</dbReference>
<dbReference type="PANTHER" id="PTHR24113">
    <property type="entry name" value="RAN GTPASE-ACTIVATING PROTEIN 1"/>
    <property type="match status" value="1"/>
</dbReference>